<feature type="region of interest" description="Disordered" evidence="1">
    <location>
        <begin position="1"/>
        <end position="21"/>
    </location>
</feature>
<dbReference type="AlphaFoldDB" id="A0A803YQ30"/>
<accession>A0A803YQ30</accession>
<dbReference type="GO" id="GO:0005768">
    <property type="term" value="C:endosome"/>
    <property type="evidence" value="ECO:0007669"/>
    <property type="project" value="TreeGrafter"/>
</dbReference>
<reference evidence="3" key="3">
    <citation type="submission" date="2025-09" db="UniProtKB">
        <authorList>
            <consortium name="Ensembl"/>
        </authorList>
    </citation>
    <scope>IDENTIFICATION</scope>
</reference>
<dbReference type="PANTHER" id="PTHR16592:SF8">
    <property type="entry name" value="ASTROTACTIN-1"/>
    <property type="match status" value="1"/>
</dbReference>
<dbReference type="GeneTree" id="ENSGT00390000003140"/>
<dbReference type="InterPro" id="IPR045574">
    <property type="entry name" value="ASTN1_2_Fn3"/>
</dbReference>
<protein>
    <recommendedName>
        <fullName evidence="2">Astrotactin-1/2 Fn3 domain-containing protein</fullName>
    </recommendedName>
</protein>
<gene>
    <name evidence="3" type="primary">LOC104912388</name>
</gene>
<dbReference type="GO" id="GO:0001764">
    <property type="term" value="P:neuron migration"/>
    <property type="evidence" value="ECO:0007669"/>
    <property type="project" value="InterPro"/>
</dbReference>
<feature type="compositionally biased region" description="Polar residues" evidence="1">
    <location>
        <begin position="1"/>
        <end position="13"/>
    </location>
</feature>
<dbReference type="Bgee" id="ENSMGAG00000002374">
    <property type="expression patterns" value="Expressed in brain and 2 other cell types or tissues"/>
</dbReference>
<reference evidence="3 4" key="1">
    <citation type="journal article" date="2010" name="PLoS Biol.">
        <title>Multi-platform next-generation sequencing of the domestic turkey (Meleagris gallopavo): genome assembly and analysis.</title>
        <authorList>
            <person name="Dalloul R.A."/>
            <person name="Long J.A."/>
            <person name="Zimin A.V."/>
            <person name="Aslam L."/>
            <person name="Beal K."/>
            <person name="Blomberg L.A."/>
            <person name="Bouffard P."/>
            <person name="Burt D.W."/>
            <person name="Crasta O."/>
            <person name="Crooijmans R.P."/>
            <person name="Cooper K."/>
            <person name="Coulombe R.A."/>
            <person name="De S."/>
            <person name="Delany M.E."/>
            <person name="Dodgson J.B."/>
            <person name="Dong J.J."/>
            <person name="Evans C."/>
            <person name="Frederickson K.M."/>
            <person name="Flicek P."/>
            <person name="Florea L."/>
            <person name="Folkerts O."/>
            <person name="Groenen M.A."/>
            <person name="Harkins T.T."/>
            <person name="Herrero J."/>
            <person name="Hoffmann S."/>
            <person name="Megens H.J."/>
            <person name="Jiang A."/>
            <person name="de Jong P."/>
            <person name="Kaiser P."/>
            <person name="Kim H."/>
            <person name="Kim K.W."/>
            <person name="Kim S."/>
            <person name="Langenberger D."/>
            <person name="Lee M.K."/>
            <person name="Lee T."/>
            <person name="Mane S."/>
            <person name="Marcais G."/>
            <person name="Marz M."/>
            <person name="McElroy A.P."/>
            <person name="Modise T."/>
            <person name="Nefedov M."/>
            <person name="Notredame C."/>
            <person name="Paton I.R."/>
            <person name="Payne W.S."/>
            <person name="Pertea G."/>
            <person name="Prickett D."/>
            <person name="Puiu D."/>
            <person name="Qioa D."/>
            <person name="Raineri E."/>
            <person name="Ruffier M."/>
            <person name="Salzberg S.L."/>
            <person name="Schatz M.C."/>
            <person name="Scheuring C."/>
            <person name="Schmidt C.J."/>
            <person name="Schroeder S."/>
            <person name="Searle S.M."/>
            <person name="Smith E.J."/>
            <person name="Smith J."/>
            <person name="Sonstegard T.S."/>
            <person name="Stadler P.F."/>
            <person name="Tafer H."/>
            <person name="Tu Z.J."/>
            <person name="Van Tassell C.P."/>
            <person name="Vilella A.J."/>
            <person name="Williams K.P."/>
            <person name="Yorke J.A."/>
            <person name="Zhang L."/>
            <person name="Zhang H.B."/>
            <person name="Zhang X."/>
            <person name="Zhang Y."/>
            <person name="Reed K.M."/>
        </authorList>
    </citation>
    <scope>NUCLEOTIDE SEQUENCE [LARGE SCALE GENOMIC DNA]</scope>
</reference>
<name>A0A803YQ30_MELGA</name>
<dbReference type="InterPro" id="IPR026995">
    <property type="entry name" value="Astrotactin"/>
</dbReference>
<evidence type="ECO:0000313" key="3">
    <source>
        <dbReference type="Ensembl" id="ENSMGAP00000033878.1"/>
    </source>
</evidence>
<organism evidence="3 4">
    <name type="scientific">Meleagris gallopavo</name>
    <name type="common">Wild turkey</name>
    <dbReference type="NCBI Taxonomy" id="9103"/>
    <lineage>
        <taxon>Eukaryota</taxon>
        <taxon>Metazoa</taxon>
        <taxon>Chordata</taxon>
        <taxon>Craniata</taxon>
        <taxon>Vertebrata</taxon>
        <taxon>Euteleostomi</taxon>
        <taxon>Archelosauria</taxon>
        <taxon>Archosauria</taxon>
        <taxon>Dinosauria</taxon>
        <taxon>Saurischia</taxon>
        <taxon>Theropoda</taxon>
        <taxon>Coelurosauria</taxon>
        <taxon>Aves</taxon>
        <taxon>Neognathae</taxon>
        <taxon>Galloanserae</taxon>
        <taxon>Galliformes</taxon>
        <taxon>Phasianidae</taxon>
        <taxon>Meleagridinae</taxon>
        <taxon>Meleagris</taxon>
    </lineage>
</organism>
<dbReference type="Ensembl" id="ENSMGAT00000025099.1">
    <property type="protein sequence ID" value="ENSMGAP00000033878.1"/>
    <property type="gene ID" value="ENSMGAG00000002374.3"/>
</dbReference>
<evidence type="ECO:0000313" key="4">
    <source>
        <dbReference type="Proteomes" id="UP000001645"/>
    </source>
</evidence>
<dbReference type="PANTHER" id="PTHR16592">
    <property type="entry name" value="ASTROTACTIN-1-LIKE"/>
    <property type="match status" value="1"/>
</dbReference>
<evidence type="ECO:0000256" key="1">
    <source>
        <dbReference type="SAM" id="MobiDB-lite"/>
    </source>
</evidence>
<keyword evidence="4" id="KW-1185">Reference proteome</keyword>
<sequence>MPSASFASSHPTALSSSRGRCPSSCPLCHVTSSPDAPAEPILLEVTKAAPIYELVTNNQTQREATMSSLWCSGSGDVIEDWCRCDSSAFGADGLPTCAPLPHPILRLSTVHEPSSTLVVLEWGHSEPPIGVQIVDYLLRQEKVTDRMDHSKVETATDLSLVVHGQGDLVGIWIWVGEAMHRVHTYPVPGHRIECPQGDAWDQ</sequence>
<proteinExistence type="predicted"/>
<reference evidence="3" key="2">
    <citation type="submission" date="2025-08" db="UniProtKB">
        <authorList>
            <consortium name="Ensembl"/>
        </authorList>
    </citation>
    <scope>IDENTIFICATION</scope>
</reference>
<dbReference type="GO" id="GO:0007158">
    <property type="term" value="P:neuron cell-cell adhesion"/>
    <property type="evidence" value="ECO:0007669"/>
    <property type="project" value="TreeGrafter"/>
</dbReference>
<dbReference type="GO" id="GO:0016020">
    <property type="term" value="C:membrane"/>
    <property type="evidence" value="ECO:0007669"/>
    <property type="project" value="TreeGrafter"/>
</dbReference>
<dbReference type="Pfam" id="PF19743">
    <property type="entry name" value="ASTN1_2_fn3"/>
    <property type="match status" value="1"/>
</dbReference>
<evidence type="ECO:0000259" key="2">
    <source>
        <dbReference type="Pfam" id="PF19743"/>
    </source>
</evidence>
<feature type="domain" description="Astrotactin-1/2 Fn3" evidence="2">
    <location>
        <begin position="101"/>
        <end position="161"/>
    </location>
</feature>
<dbReference type="Proteomes" id="UP000001645">
    <property type="component" value="Chromosome 10"/>
</dbReference>